<name>A0A6C0DST9_9ZZZZ</name>
<keyword evidence="2" id="KW-0472">Membrane</keyword>
<reference evidence="3" key="1">
    <citation type="journal article" date="2020" name="Nature">
        <title>Giant virus diversity and host interactions through global metagenomics.</title>
        <authorList>
            <person name="Schulz F."/>
            <person name="Roux S."/>
            <person name="Paez-Espino D."/>
            <person name="Jungbluth S."/>
            <person name="Walsh D.A."/>
            <person name="Denef V.J."/>
            <person name="McMahon K.D."/>
            <person name="Konstantinidis K.T."/>
            <person name="Eloe-Fadrosh E.A."/>
            <person name="Kyrpides N.C."/>
            <person name="Woyke T."/>
        </authorList>
    </citation>
    <scope>NUCLEOTIDE SEQUENCE</scope>
    <source>
        <strain evidence="3">GVMAG-M-3300023174-46</strain>
    </source>
</reference>
<keyword evidence="2" id="KW-0812">Transmembrane</keyword>
<dbReference type="EMBL" id="MN739654">
    <property type="protein sequence ID" value="QHT18255.1"/>
    <property type="molecule type" value="Genomic_DNA"/>
</dbReference>
<sequence length="258" mass="28838">MSLSEAIPLCDPYIWEDPRYIFRMTWFDRDFERGTCASELINRILCVYLFVIVLGSVGTAITGIPSVTIVFGLCATLYLLPTFMQLRSIELFKKSVDASTEGSSGAVQQQEPDPPPVEGFRSDAPDCEATVSDVPGRLENLPFQLGTSSFVKNPFHNVLVNEYVDDPERDAAPDVTSVESKIALDDYFRVNWYNDPTDVFGKTQNQRMFITQPSTTIPNDQESYQNWLYKIDGKTCKEGGKPACYGGTNGAVLPWLNL</sequence>
<keyword evidence="2" id="KW-1133">Transmembrane helix</keyword>
<proteinExistence type="predicted"/>
<feature type="transmembrane region" description="Helical" evidence="2">
    <location>
        <begin position="40"/>
        <end position="61"/>
    </location>
</feature>
<evidence type="ECO:0000313" key="3">
    <source>
        <dbReference type="EMBL" id="QHT18255.1"/>
    </source>
</evidence>
<protein>
    <submittedName>
        <fullName evidence="3">Uncharacterized protein</fullName>
    </submittedName>
</protein>
<feature type="region of interest" description="Disordered" evidence="1">
    <location>
        <begin position="102"/>
        <end position="123"/>
    </location>
</feature>
<organism evidence="3">
    <name type="scientific">viral metagenome</name>
    <dbReference type="NCBI Taxonomy" id="1070528"/>
    <lineage>
        <taxon>unclassified sequences</taxon>
        <taxon>metagenomes</taxon>
        <taxon>organismal metagenomes</taxon>
    </lineage>
</organism>
<dbReference type="AlphaFoldDB" id="A0A6C0DST9"/>
<evidence type="ECO:0000256" key="1">
    <source>
        <dbReference type="SAM" id="MobiDB-lite"/>
    </source>
</evidence>
<evidence type="ECO:0000256" key="2">
    <source>
        <dbReference type="SAM" id="Phobius"/>
    </source>
</evidence>
<accession>A0A6C0DST9</accession>